<dbReference type="GO" id="GO:0016829">
    <property type="term" value="F:lyase activity"/>
    <property type="evidence" value="ECO:0007669"/>
    <property type="project" value="UniProtKB-KW"/>
</dbReference>
<dbReference type="EC" id="4.3.2.10" evidence="11"/>
<evidence type="ECO:0000256" key="1">
    <source>
        <dbReference type="ARBA" id="ARBA00005091"/>
    </source>
</evidence>
<evidence type="ECO:0000313" key="15">
    <source>
        <dbReference type="EMBL" id="CBY83872.1"/>
    </source>
</evidence>
<organism evidence="14">
    <name type="scientific">Legionella pneumophila</name>
    <dbReference type="NCBI Taxonomy" id="446"/>
    <lineage>
        <taxon>Bacteria</taxon>
        <taxon>Pseudomonadati</taxon>
        <taxon>Pseudomonadota</taxon>
        <taxon>Gammaproteobacteria</taxon>
        <taxon>Legionellales</taxon>
        <taxon>Legionellaceae</taxon>
        <taxon>Legionella</taxon>
    </lineage>
</organism>
<keyword evidence="7 11" id="KW-0368">Histidine biosynthesis</keyword>
<evidence type="ECO:0000256" key="9">
    <source>
        <dbReference type="ARBA" id="ARBA00047838"/>
    </source>
</evidence>
<reference evidence="16" key="3">
    <citation type="submission" date="2019-10" db="EMBL/GenBank/DDBJ databases">
        <authorList>
            <consortium name="NCBI Pathogen Detection Project"/>
        </authorList>
    </citation>
    <scope>NUCLEOTIDE SEQUENCE</scope>
    <source>
        <strain evidence="16">AZ00058701</strain>
    </source>
</reference>
<dbReference type="InterPro" id="IPR029062">
    <property type="entry name" value="Class_I_gatase-like"/>
</dbReference>
<evidence type="ECO:0000256" key="4">
    <source>
        <dbReference type="ARBA" id="ARBA00022605"/>
    </source>
</evidence>
<dbReference type="PIRSF" id="PIRSF000495">
    <property type="entry name" value="Amidotransf_hisH"/>
    <property type="match status" value="1"/>
</dbReference>
<dbReference type="HAMAP" id="MF_00278">
    <property type="entry name" value="HisH"/>
    <property type="match status" value="1"/>
</dbReference>
<keyword evidence="4 11" id="KW-0028">Amino-acid biosynthesis</keyword>
<sequence>MIGILDLKSGNLRSVANSVYELGFDYIVLEDKNHMDDITHLIIPGVGHYYTAINHLNENGLIEVLNQFYESKRPILGICLGMQLLSSIGHEGGVTTGLNFIPGIVQRFAISPPLRIPHIGWNTVSFQKQHPVFEGIKDKRDYYFVHSYHYICEEENHVLGTTEYGTSFPSIINKQHVIGLQFHPEKSQKNGLALLENFCNWDGLC</sequence>
<evidence type="ECO:0000313" key="16">
    <source>
        <dbReference type="EMBL" id="HAU1880499.1"/>
    </source>
</evidence>
<dbReference type="PANTHER" id="PTHR42701:SF1">
    <property type="entry name" value="IMIDAZOLE GLYCEROL PHOSPHATE SYNTHASE SUBUNIT HISH"/>
    <property type="match status" value="1"/>
</dbReference>
<evidence type="ECO:0000256" key="11">
    <source>
        <dbReference type="HAMAP-Rule" id="MF_00278"/>
    </source>
</evidence>
<evidence type="ECO:0000256" key="7">
    <source>
        <dbReference type="ARBA" id="ARBA00023102"/>
    </source>
</evidence>
<dbReference type="InterPro" id="IPR010139">
    <property type="entry name" value="Imidazole-glycPsynth_HisH"/>
</dbReference>
<feature type="active site" description="Nucleophile" evidence="11 12">
    <location>
        <position position="79"/>
    </location>
</feature>
<dbReference type="AlphaFoldDB" id="E7BB60"/>
<feature type="active site" evidence="11 12">
    <location>
        <position position="183"/>
    </location>
</feature>
<evidence type="ECO:0000313" key="14">
    <source>
        <dbReference type="EMBL" id="CBY79956.1"/>
    </source>
</evidence>
<comment type="function">
    <text evidence="11">IGPS catalyzes the conversion of PRFAR and glutamine to IGP, AICAR and glutamate. The HisH subunit catalyzes the hydrolysis of glutamine to glutamate and ammonia as part of the synthesis of IGP and AICAR. The resulting ammonia molecule is channeled to the active site of HisF.</text>
</comment>
<dbReference type="GO" id="GO:0000105">
    <property type="term" value="P:L-histidine biosynthetic process"/>
    <property type="evidence" value="ECO:0007669"/>
    <property type="project" value="UniProtKB-UniRule"/>
</dbReference>
<evidence type="ECO:0000259" key="13">
    <source>
        <dbReference type="Pfam" id="PF00117"/>
    </source>
</evidence>
<dbReference type="EC" id="3.5.1.2" evidence="11"/>
<accession>E7BB60</accession>
<dbReference type="SUPFAM" id="SSF52317">
    <property type="entry name" value="Class I glutamine amidotransferase-like"/>
    <property type="match status" value="1"/>
</dbReference>
<comment type="catalytic activity">
    <reaction evidence="9 11">
        <text>5-[(5-phospho-1-deoxy-D-ribulos-1-ylimino)methylamino]-1-(5-phospho-beta-D-ribosyl)imidazole-4-carboxamide + L-glutamine = D-erythro-1-(imidazol-4-yl)glycerol 3-phosphate + 5-amino-1-(5-phospho-beta-D-ribosyl)imidazole-4-carboxamide + L-glutamate + H(+)</text>
        <dbReference type="Rhea" id="RHEA:24793"/>
        <dbReference type="ChEBI" id="CHEBI:15378"/>
        <dbReference type="ChEBI" id="CHEBI:29985"/>
        <dbReference type="ChEBI" id="CHEBI:58278"/>
        <dbReference type="ChEBI" id="CHEBI:58359"/>
        <dbReference type="ChEBI" id="CHEBI:58475"/>
        <dbReference type="ChEBI" id="CHEBI:58525"/>
        <dbReference type="EC" id="4.3.2.10"/>
    </reaction>
</comment>
<dbReference type="EMBL" id="DACWHX010000010">
    <property type="protein sequence ID" value="HAU1880499.1"/>
    <property type="molecule type" value="Genomic_DNA"/>
</dbReference>
<dbReference type="Gene3D" id="3.40.50.880">
    <property type="match status" value="1"/>
</dbReference>
<evidence type="ECO:0000256" key="8">
    <source>
        <dbReference type="ARBA" id="ARBA00023239"/>
    </source>
</evidence>
<dbReference type="EMBL" id="JAPXIC010000066">
    <property type="protein sequence ID" value="MCZ4719440.1"/>
    <property type="molecule type" value="Genomic_DNA"/>
</dbReference>
<gene>
    <name evidence="11 16" type="primary">hisH</name>
    <name evidence="16" type="ORF">JBJ86_09615</name>
    <name evidence="14" type="ORF">LPSG12_011</name>
    <name evidence="15" type="ORF">LPSG6_012</name>
    <name evidence="17" type="ORF">O6C86_09475</name>
</gene>
<evidence type="ECO:0000256" key="10">
    <source>
        <dbReference type="ARBA" id="ARBA00049534"/>
    </source>
</evidence>
<feature type="active site" evidence="11 12">
    <location>
        <position position="185"/>
    </location>
</feature>
<comment type="catalytic activity">
    <reaction evidence="10 11">
        <text>L-glutamine + H2O = L-glutamate + NH4(+)</text>
        <dbReference type="Rhea" id="RHEA:15889"/>
        <dbReference type="ChEBI" id="CHEBI:15377"/>
        <dbReference type="ChEBI" id="CHEBI:28938"/>
        <dbReference type="ChEBI" id="CHEBI:29985"/>
        <dbReference type="ChEBI" id="CHEBI:58359"/>
        <dbReference type="EC" id="3.5.1.2"/>
    </reaction>
</comment>
<dbReference type="GO" id="GO:0005737">
    <property type="term" value="C:cytoplasm"/>
    <property type="evidence" value="ECO:0007669"/>
    <property type="project" value="UniProtKB-SubCell"/>
</dbReference>
<evidence type="ECO:0000256" key="5">
    <source>
        <dbReference type="ARBA" id="ARBA00022801"/>
    </source>
</evidence>
<evidence type="ECO:0000256" key="3">
    <source>
        <dbReference type="ARBA" id="ARBA00022490"/>
    </source>
</evidence>
<comment type="subcellular location">
    <subcellularLocation>
        <location evidence="11">Cytoplasm</location>
    </subcellularLocation>
</comment>
<reference evidence="14" key="1">
    <citation type="journal article" date="2010" name="Appl. Environ. Microbiol.">
        <title>A specific real-time PCR for simultaneous detection and identification of Legionella pneumophila serogroup 1 in water and clinical samples.</title>
        <authorList>
            <person name="Merault N."/>
            <person name="Rusniok C."/>
            <person name="Jarraud S."/>
            <person name="Gomez-Valero L."/>
            <person name="Cazalet C."/>
            <person name="Marin M."/>
            <person name="Brachet E."/>
            <person name="Aegerter P."/>
            <person name="Gaillard J.L."/>
            <person name="Etienne J."/>
            <person name="Herrmann J.L."/>
            <person name="Lawrence C."/>
            <person name="Buchrieser C."/>
        </authorList>
    </citation>
    <scope>NUCLEOTIDE SEQUENCE</scope>
    <source>
        <strain evidence="15">ATCC 33215</strain>
        <strain evidence="14">ATCC 43290</strain>
    </source>
</reference>
<dbReference type="PROSITE" id="PS51273">
    <property type="entry name" value="GATASE_TYPE_1"/>
    <property type="match status" value="1"/>
</dbReference>
<comment type="pathway">
    <text evidence="1 11">Amino-acid biosynthesis; L-histidine biosynthesis; L-histidine from 5-phospho-alpha-D-ribose 1-diphosphate: step 5/9.</text>
</comment>
<feature type="domain" description="Glutamine amidotransferase" evidence="13">
    <location>
        <begin position="4"/>
        <end position="198"/>
    </location>
</feature>
<keyword evidence="3 11" id="KW-0963">Cytoplasm</keyword>
<keyword evidence="6 11" id="KW-0315">Glutamine amidotransferase</keyword>
<reference evidence="17" key="4">
    <citation type="submission" date="2022-12" db="EMBL/GenBank/DDBJ databases">
        <title>Comparative genomics of Legionella pneumophila isolates from the West Bank and Germany support molecular epidemiology of Legionnaires disease.</title>
        <authorList>
            <person name="Zayed A.R."/>
            <person name="Bitar D.M."/>
            <person name="Steinert M."/>
            <person name="Lueck C."/>
            <person name="Brettar I."/>
            <person name="Hoefle M.G."/>
            <person name="Bunk B."/>
        </authorList>
    </citation>
    <scope>NUCLEOTIDE SEQUENCE</scope>
    <source>
        <strain evidence="17">H23</strain>
    </source>
</reference>
<dbReference type="GO" id="GO:0004359">
    <property type="term" value="F:glutaminase activity"/>
    <property type="evidence" value="ECO:0007669"/>
    <property type="project" value="UniProtKB-EC"/>
</dbReference>
<keyword evidence="14" id="KW-0808">Transferase</keyword>
<reference evidence="16" key="2">
    <citation type="journal article" date="2018" name="Genome Biol.">
        <title>SKESA: strategic k-mer extension for scrupulous assemblies.</title>
        <authorList>
            <person name="Souvorov A."/>
            <person name="Agarwala R."/>
            <person name="Lipman D.J."/>
        </authorList>
    </citation>
    <scope>NUCLEOTIDE SEQUENCE</scope>
    <source>
        <strain evidence="16">AZ00058701</strain>
    </source>
</reference>
<evidence type="ECO:0000313" key="17">
    <source>
        <dbReference type="EMBL" id="MCZ4719440.1"/>
    </source>
</evidence>
<dbReference type="UniPathway" id="UPA00031">
    <property type="reaction ID" value="UER00010"/>
</dbReference>
<evidence type="ECO:0000256" key="2">
    <source>
        <dbReference type="ARBA" id="ARBA00011152"/>
    </source>
</evidence>
<dbReference type="CDD" id="cd01748">
    <property type="entry name" value="GATase1_IGP_Synthase"/>
    <property type="match status" value="1"/>
</dbReference>
<dbReference type="RefSeq" id="WP_016356764.1">
    <property type="nucleotide sequence ID" value="NZ_CCZY01000003.1"/>
</dbReference>
<comment type="subunit">
    <text evidence="2 11">Heterodimer of HisH and HisF.</text>
</comment>
<proteinExistence type="inferred from homology"/>
<keyword evidence="8 11" id="KW-0456">Lyase</keyword>
<dbReference type="InterPro" id="IPR017926">
    <property type="entry name" value="GATASE"/>
</dbReference>
<dbReference type="Pfam" id="PF00117">
    <property type="entry name" value="GATase"/>
    <property type="match status" value="1"/>
</dbReference>
<dbReference type="EMBL" id="FR749891">
    <property type="protein sequence ID" value="CBY83872.1"/>
    <property type="molecule type" value="Genomic_DNA"/>
</dbReference>
<dbReference type="NCBIfam" id="TIGR01855">
    <property type="entry name" value="IMP_synth_hisH"/>
    <property type="match status" value="1"/>
</dbReference>
<keyword evidence="5 11" id="KW-0378">Hydrolase</keyword>
<dbReference type="GO" id="GO:0000107">
    <property type="term" value="F:imidazoleglycerol-phosphate synthase activity"/>
    <property type="evidence" value="ECO:0007669"/>
    <property type="project" value="UniProtKB-UniRule"/>
</dbReference>
<dbReference type="EMBL" id="FR747826">
    <property type="protein sequence ID" value="CBY79956.1"/>
    <property type="molecule type" value="Genomic_DNA"/>
</dbReference>
<evidence type="ECO:0000256" key="12">
    <source>
        <dbReference type="PIRSR" id="PIRSR000495-1"/>
    </source>
</evidence>
<protein>
    <recommendedName>
        <fullName evidence="11">Imidazole glycerol phosphate synthase subunit HisH</fullName>
        <ecNumber evidence="11">4.3.2.10</ecNumber>
    </recommendedName>
    <alternativeName>
        <fullName evidence="11">IGP synthase glutaminase subunit</fullName>
        <ecNumber evidence="11">3.5.1.2</ecNumber>
    </alternativeName>
    <alternativeName>
        <fullName evidence="11">IGP synthase subunit HisH</fullName>
    </alternativeName>
    <alternativeName>
        <fullName evidence="11">ImGP synthase subunit HisH</fullName>
        <shortName evidence="11">IGPS subunit HisH</shortName>
    </alternativeName>
</protein>
<dbReference type="Proteomes" id="UP000866496">
    <property type="component" value="Unassembled WGS sequence"/>
</dbReference>
<evidence type="ECO:0000256" key="6">
    <source>
        <dbReference type="ARBA" id="ARBA00022962"/>
    </source>
</evidence>
<dbReference type="Proteomes" id="UP001071279">
    <property type="component" value="Unassembled WGS sequence"/>
</dbReference>
<name>E7BB60_LEGPN</name>
<dbReference type="PANTHER" id="PTHR42701">
    <property type="entry name" value="IMIDAZOLE GLYCEROL PHOSPHATE SYNTHASE SUBUNIT HISH"/>
    <property type="match status" value="1"/>
</dbReference>